<comment type="caution">
    <text evidence="3">The sequence shown here is derived from an EMBL/GenBank/DDBJ whole genome shotgun (WGS) entry which is preliminary data.</text>
</comment>
<name>A0A7W7H5V4_9ACTN</name>
<evidence type="ECO:0000256" key="2">
    <source>
        <dbReference type="SAM" id="Phobius"/>
    </source>
</evidence>
<proteinExistence type="predicted"/>
<dbReference type="Proteomes" id="UP000546162">
    <property type="component" value="Unassembled WGS sequence"/>
</dbReference>
<reference evidence="3 4" key="1">
    <citation type="submission" date="2020-08" db="EMBL/GenBank/DDBJ databases">
        <title>Sequencing the genomes of 1000 actinobacteria strains.</title>
        <authorList>
            <person name="Klenk H.-P."/>
        </authorList>
    </citation>
    <scope>NUCLEOTIDE SEQUENCE [LARGE SCALE GENOMIC DNA]</scope>
    <source>
        <strain evidence="3 4">DSM 45809</strain>
    </source>
</reference>
<sequence length="296" mass="31459">MITDLEPPAERDLPPARAAQLRASLLRRTQTRTPIRHRRGLRLAVAATLTVAAAFGVLWVRPQPLPTTLAMGPGELSGSLRTVVDGCLASRATFGRTADEYRASAGLPPEPDFPVAARDVAVAAEADGRALALFLTGRGYLACGSEQHRNPITGLRSEPSGGLAGDEWGASRDWLPGPVQVLFLSSSDEEAGQVTAAGRVSPRVARLIVDDGSGRTFRARLADGAFGLLITEPLDPGARLIGYDAAGEVVFEGPLFEGAFARVKTCYTDDTGRIVYRPDDPGEPTGKCLPAEPWRH</sequence>
<feature type="transmembrane region" description="Helical" evidence="2">
    <location>
        <begin position="40"/>
        <end position="60"/>
    </location>
</feature>
<gene>
    <name evidence="3" type="ORF">BJY16_008057</name>
</gene>
<keyword evidence="2" id="KW-0472">Membrane</keyword>
<evidence type="ECO:0000313" key="3">
    <source>
        <dbReference type="EMBL" id="MBB4744598.1"/>
    </source>
</evidence>
<dbReference type="RefSeq" id="WP_185044738.1">
    <property type="nucleotide sequence ID" value="NZ_BAABFG010000005.1"/>
</dbReference>
<keyword evidence="2" id="KW-0812">Transmembrane</keyword>
<dbReference type="EMBL" id="JACHNB010000001">
    <property type="protein sequence ID" value="MBB4744598.1"/>
    <property type="molecule type" value="Genomic_DNA"/>
</dbReference>
<dbReference type="AlphaFoldDB" id="A0A7W7H5V4"/>
<protein>
    <submittedName>
        <fullName evidence="3">Uncharacterized protein</fullName>
    </submittedName>
</protein>
<keyword evidence="4" id="KW-1185">Reference proteome</keyword>
<keyword evidence="2" id="KW-1133">Transmembrane helix</keyword>
<evidence type="ECO:0000313" key="4">
    <source>
        <dbReference type="Proteomes" id="UP000546162"/>
    </source>
</evidence>
<accession>A0A7W7H5V4</accession>
<feature type="region of interest" description="Disordered" evidence="1">
    <location>
        <begin position="277"/>
        <end position="296"/>
    </location>
</feature>
<evidence type="ECO:0000256" key="1">
    <source>
        <dbReference type="SAM" id="MobiDB-lite"/>
    </source>
</evidence>
<organism evidence="3 4">
    <name type="scientific">Actinoplanes octamycinicus</name>
    <dbReference type="NCBI Taxonomy" id="135948"/>
    <lineage>
        <taxon>Bacteria</taxon>
        <taxon>Bacillati</taxon>
        <taxon>Actinomycetota</taxon>
        <taxon>Actinomycetes</taxon>
        <taxon>Micromonosporales</taxon>
        <taxon>Micromonosporaceae</taxon>
        <taxon>Actinoplanes</taxon>
    </lineage>
</organism>